<evidence type="ECO:0000313" key="1">
    <source>
        <dbReference type="EMBL" id="MDO1559009.1"/>
    </source>
</evidence>
<sequence>MSTVVPLVPAHKYETDAACAMCGSASRRVMPMPANEDAARLRETWGCTFVECEDCGLRFYSPRLEEEYAVCTQLEDGAEEEAISLIEKGLLFGEPAGGPESQIKRLKAVYTEIFDQLCERYLAANGRPPRSMFEVGASVGWFSRAATDRAVAQWGRFDTAGCDVNIFSARLARERNGLNVQGQTLRSYQVAADQYGRYDLIAAYGALEQSYSPRTDLLKLHSMAAPGGLLATKTFVDDFDPDGAMIHPLYHPHHFTLSTLREMVERTGWRIMEFDDQSDRGFAQVSIVAQKI</sequence>
<keyword evidence="1" id="KW-0808">Transferase</keyword>
<keyword evidence="2" id="KW-1185">Reference proteome</keyword>
<evidence type="ECO:0000313" key="2">
    <source>
        <dbReference type="Proteomes" id="UP001169063"/>
    </source>
</evidence>
<reference evidence="1" key="1">
    <citation type="submission" date="2023-07" db="EMBL/GenBank/DDBJ databases">
        <title>Brevundimonas soil sp. nov., isolated from the soil of chemical plant.</title>
        <authorList>
            <person name="Wu N."/>
        </authorList>
    </citation>
    <scope>NUCLEOTIDE SEQUENCE</scope>
    <source>
        <strain evidence="1">XZ-24</strain>
    </source>
</reference>
<accession>A0ABT8SM09</accession>
<organism evidence="1 2">
    <name type="scientific">Peiella sedimenti</name>
    <dbReference type="NCBI Taxonomy" id="3061083"/>
    <lineage>
        <taxon>Bacteria</taxon>
        <taxon>Pseudomonadati</taxon>
        <taxon>Pseudomonadota</taxon>
        <taxon>Alphaproteobacteria</taxon>
        <taxon>Caulobacterales</taxon>
        <taxon>Caulobacteraceae</taxon>
        <taxon>Peiella</taxon>
    </lineage>
</organism>
<comment type="caution">
    <text evidence="1">The sequence shown here is derived from an EMBL/GenBank/DDBJ whole genome shotgun (WGS) entry which is preliminary data.</text>
</comment>
<gene>
    <name evidence="1" type="ORF">Q0812_06155</name>
</gene>
<protein>
    <submittedName>
        <fullName evidence="1">Methyltransferase domain-containing protein</fullName>
    </submittedName>
</protein>
<dbReference type="RefSeq" id="WP_302109438.1">
    <property type="nucleotide sequence ID" value="NZ_JAUKTR010000002.1"/>
</dbReference>
<dbReference type="InterPro" id="IPR029063">
    <property type="entry name" value="SAM-dependent_MTases_sf"/>
</dbReference>
<dbReference type="Pfam" id="PF13489">
    <property type="entry name" value="Methyltransf_23"/>
    <property type="match status" value="1"/>
</dbReference>
<name>A0ABT8SM09_9CAUL</name>
<dbReference type="EMBL" id="JAUKTR010000002">
    <property type="protein sequence ID" value="MDO1559009.1"/>
    <property type="molecule type" value="Genomic_DNA"/>
</dbReference>
<keyword evidence="1" id="KW-0489">Methyltransferase</keyword>
<dbReference type="GO" id="GO:0032259">
    <property type="term" value="P:methylation"/>
    <property type="evidence" value="ECO:0007669"/>
    <property type="project" value="UniProtKB-KW"/>
</dbReference>
<dbReference type="SUPFAM" id="SSF53335">
    <property type="entry name" value="S-adenosyl-L-methionine-dependent methyltransferases"/>
    <property type="match status" value="1"/>
</dbReference>
<dbReference type="Proteomes" id="UP001169063">
    <property type="component" value="Unassembled WGS sequence"/>
</dbReference>
<proteinExistence type="predicted"/>
<dbReference type="Gene3D" id="3.40.50.150">
    <property type="entry name" value="Vaccinia Virus protein VP39"/>
    <property type="match status" value="1"/>
</dbReference>
<dbReference type="GO" id="GO:0008168">
    <property type="term" value="F:methyltransferase activity"/>
    <property type="evidence" value="ECO:0007669"/>
    <property type="project" value="UniProtKB-KW"/>
</dbReference>